<dbReference type="RefSeq" id="WP_093256768.1">
    <property type="nucleotide sequence ID" value="NZ_FNQM01000042.1"/>
</dbReference>
<accession>A0A1H4G9Y6</accession>
<dbReference type="Proteomes" id="UP000198703">
    <property type="component" value="Unassembled WGS sequence"/>
</dbReference>
<dbReference type="AlphaFoldDB" id="A0A1H4G9Y6"/>
<dbReference type="GO" id="GO:0006310">
    <property type="term" value="P:DNA recombination"/>
    <property type="evidence" value="ECO:0007669"/>
    <property type="project" value="UniProtKB-KW"/>
</dbReference>
<dbReference type="STRING" id="89524.SAMN05444370_1421"/>
<dbReference type="OrthoDB" id="9803188at2"/>
<protein>
    <recommendedName>
        <fullName evidence="4">Phage integrase family protein</fullName>
    </recommendedName>
</protein>
<sequence length="151" mass="17039">MAIDPQTVALLKIYIRDFLPIAQKSVGAAPDNVHLWPGAAGQPAEEGGYAPGLGYLAKDKINQRFRQHLWKHAKLRLCLHVMRHLAGKIILDQDPSAMSLVQHLLGHTKIATTQSYYAEVSQLIAQRRYLHLLDQSMRKALRRIDFGIHDT</sequence>
<dbReference type="GO" id="GO:0003677">
    <property type="term" value="F:DNA binding"/>
    <property type="evidence" value="ECO:0007669"/>
    <property type="project" value="InterPro"/>
</dbReference>
<evidence type="ECO:0008006" key="4">
    <source>
        <dbReference type="Google" id="ProtNLM"/>
    </source>
</evidence>
<dbReference type="GO" id="GO:0015074">
    <property type="term" value="P:DNA integration"/>
    <property type="evidence" value="ECO:0007669"/>
    <property type="project" value="InterPro"/>
</dbReference>
<proteinExistence type="predicted"/>
<evidence type="ECO:0000256" key="1">
    <source>
        <dbReference type="ARBA" id="ARBA00023172"/>
    </source>
</evidence>
<gene>
    <name evidence="2" type="ORF">SAMN05444370_1421</name>
</gene>
<evidence type="ECO:0000313" key="2">
    <source>
        <dbReference type="EMBL" id="SEB05698.1"/>
    </source>
</evidence>
<dbReference type="SUPFAM" id="SSF56349">
    <property type="entry name" value="DNA breaking-rejoining enzymes"/>
    <property type="match status" value="1"/>
</dbReference>
<reference evidence="2 3" key="1">
    <citation type="submission" date="2016-10" db="EMBL/GenBank/DDBJ databases">
        <authorList>
            <person name="de Groot N.N."/>
        </authorList>
    </citation>
    <scope>NUCLEOTIDE SEQUENCE [LARGE SCALE GENOMIC DNA]</scope>
    <source>
        <strain evidence="2 3">DSM 15345</strain>
    </source>
</reference>
<organism evidence="2 3">
    <name type="scientific">Rubrimonas cliftonensis</name>
    <dbReference type="NCBI Taxonomy" id="89524"/>
    <lineage>
        <taxon>Bacteria</taxon>
        <taxon>Pseudomonadati</taxon>
        <taxon>Pseudomonadota</taxon>
        <taxon>Alphaproteobacteria</taxon>
        <taxon>Rhodobacterales</taxon>
        <taxon>Paracoccaceae</taxon>
        <taxon>Rubrimonas</taxon>
    </lineage>
</organism>
<keyword evidence="3" id="KW-1185">Reference proteome</keyword>
<dbReference type="InterPro" id="IPR013762">
    <property type="entry name" value="Integrase-like_cat_sf"/>
</dbReference>
<name>A0A1H4G9Y6_9RHOB</name>
<dbReference type="Gene3D" id="1.10.443.10">
    <property type="entry name" value="Intergrase catalytic core"/>
    <property type="match status" value="1"/>
</dbReference>
<dbReference type="EMBL" id="FNQM01000042">
    <property type="protein sequence ID" value="SEB05698.1"/>
    <property type="molecule type" value="Genomic_DNA"/>
</dbReference>
<keyword evidence="1" id="KW-0233">DNA recombination</keyword>
<evidence type="ECO:0000313" key="3">
    <source>
        <dbReference type="Proteomes" id="UP000198703"/>
    </source>
</evidence>
<dbReference type="InterPro" id="IPR011010">
    <property type="entry name" value="DNA_brk_join_enz"/>
</dbReference>